<keyword evidence="6" id="KW-1185">Reference proteome</keyword>
<dbReference type="EMBL" id="QFGA01000003">
    <property type="protein sequence ID" value="TEB05087.1"/>
    <property type="molecule type" value="Genomic_DNA"/>
</dbReference>
<feature type="transmembrane region" description="Helical" evidence="4">
    <location>
        <begin position="384"/>
        <end position="406"/>
    </location>
</feature>
<keyword evidence="2 4" id="KW-0472">Membrane</keyword>
<dbReference type="InterPro" id="IPR004995">
    <property type="entry name" value="Spore_Ger"/>
</dbReference>
<comment type="caution">
    <text evidence="5">The sequence shown here is derived from an EMBL/GenBank/DDBJ whole genome shotgun (WGS) entry which is preliminary data.</text>
</comment>
<evidence type="ECO:0000256" key="2">
    <source>
        <dbReference type="ARBA" id="ARBA00023136"/>
    </source>
</evidence>
<sequence>MDTTARPGYNNLYHKRLEGCSMINTKKLLEFISYKENPDREGFILKETADDQNKQPQNDNQPAQDEKPSARRAIKKTSRSGGSQPEEDQMEGEPDAIRASLSQNKKIISKLYGLPENKDFVIREFAIGTDSDTNCFAVFIDGLTDKAIQDLLFQALMLFVEKPLPKDKGGLVYLVREHLLPGNQVAVKNLFSDVLTAVNMGDTAIFLEGSTKALLIETKGWEHRGVERPQSEQVVRGPQEAFTETLRTNTALLRKTIRNEQLTTEMLILGDRTKTIVAIMYLRDLANPDLVAEVKRRLDSIKTDYIAESGILSELIEDHPYNLNPTILTTERPDRVASKIVEGRVAIIVDGSPFVLVVPTTLYEQLHTGEESYIRWQYGTYLRYLRALAFLVSFLAPGIYLAIVLFHHEMIPTELLLAIAGNREKVPFPSLVEVLLMGISFELIREAGIRLPGVIGGTIGIVGALILGQAAVQANIVSPFLVILVAITGLASFAIPDYSLSFAMRIYSFMYIILGVSLGFFGIAIGIFSQMVLTANLKSFGVPYLAPVGPRTVGGVDVVYRMPLFSHEKRPDYINPQDITRQPQVSRGWIKDEDGGKNG</sequence>
<proteinExistence type="inferred from homology"/>
<organism evidence="5 6">
    <name type="scientific">Pelotomaculum schinkii</name>
    <dbReference type="NCBI Taxonomy" id="78350"/>
    <lineage>
        <taxon>Bacteria</taxon>
        <taxon>Bacillati</taxon>
        <taxon>Bacillota</taxon>
        <taxon>Clostridia</taxon>
        <taxon>Eubacteriales</taxon>
        <taxon>Desulfotomaculaceae</taxon>
        <taxon>Pelotomaculum</taxon>
    </lineage>
</organism>
<reference evidence="5 6" key="1">
    <citation type="journal article" date="2018" name="Environ. Microbiol.">
        <title>Novel energy conservation strategies and behaviour of Pelotomaculum schinkii driving syntrophic propionate catabolism.</title>
        <authorList>
            <person name="Hidalgo-Ahumada C.A.P."/>
            <person name="Nobu M.K."/>
            <person name="Narihiro T."/>
            <person name="Tamaki H."/>
            <person name="Liu W.T."/>
            <person name="Kamagata Y."/>
            <person name="Stams A.J.M."/>
            <person name="Imachi H."/>
            <person name="Sousa D.Z."/>
        </authorList>
    </citation>
    <scope>NUCLEOTIDE SEQUENCE [LARGE SCALE GENOMIC DNA]</scope>
    <source>
        <strain evidence="5 6">HH</strain>
    </source>
</reference>
<evidence type="ECO:0000313" key="5">
    <source>
        <dbReference type="EMBL" id="TEB05087.1"/>
    </source>
</evidence>
<keyword evidence="4" id="KW-0812">Transmembrane</keyword>
<dbReference type="Proteomes" id="UP000298324">
    <property type="component" value="Unassembled WGS sequence"/>
</dbReference>
<accession>A0A4Y7R8I1</accession>
<dbReference type="PANTHER" id="PTHR22550:SF5">
    <property type="entry name" value="LEUCINE ZIPPER PROTEIN 4"/>
    <property type="match status" value="1"/>
</dbReference>
<evidence type="ECO:0000256" key="4">
    <source>
        <dbReference type="SAM" id="Phobius"/>
    </source>
</evidence>
<feature type="transmembrane region" description="Helical" evidence="4">
    <location>
        <begin position="451"/>
        <end position="470"/>
    </location>
</feature>
<keyword evidence="4" id="KW-1133">Transmembrane helix</keyword>
<comment type="similarity">
    <text evidence="1">Belongs to the GerABKA family.</text>
</comment>
<dbReference type="PANTHER" id="PTHR22550">
    <property type="entry name" value="SPORE GERMINATION PROTEIN"/>
    <property type="match status" value="1"/>
</dbReference>
<dbReference type="PIRSF" id="PIRSF005690">
    <property type="entry name" value="GerBA"/>
    <property type="match status" value="1"/>
</dbReference>
<dbReference type="GO" id="GO:0016020">
    <property type="term" value="C:membrane"/>
    <property type="evidence" value="ECO:0007669"/>
    <property type="project" value="InterPro"/>
</dbReference>
<feature type="compositionally biased region" description="Acidic residues" evidence="3">
    <location>
        <begin position="85"/>
        <end position="94"/>
    </location>
</feature>
<name>A0A4Y7R8I1_9FIRM</name>
<feature type="transmembrane region" description="Helical" evidence="4">
    <location>
        <begin position="507"/>
        <end position="528"/>
    </location>
</feature>
<feature type="transmembrane region" description="Helical" evidence="4">
    <location>
        <begin position="476"/>
        <end position="495"/>
    </location>
</feature>
<protein>
    <submittedName>
        <fullName evidence="5">Spore germination protein B1</fullName>
    </submittedName>
</protein>
<evidence type="ECO:0000256" key="3">
    <source>
        <dbReference type="SAM" id="MobiDB-lite"/>
    </source>
</evidence>
<feature type="region of interest" description="Disordered" evidence="3">
    <location>
        <begin position="42"/>
        <end position="94"/>
    </location>
</feature>
<dbReference type="Pfam" id="PF03323">
    <property type="entry name" value="GerA"/>
    <property type="match status" value="1"/>
</dbReference>
<gene>
    <name evidence="5" type="primary">gerBA_4</name>
    <name evidence="5" type="ORF">Psch_03850</name>
</gene>
<evidence type="ECO:0000313" key="6">
    <source>
        <dbReference type="Proteomes" id="UP000298324"/>
    </source>
</evidence>
<feature type="compositionally biased region" description="Low complexity" evidence="3">
    <location>
        <begin position="54"/>
        <end position="63"/>
    </location>
</feature>
<feature type="compositionally biased region" description="Basic and acidic residues" evidence="3">
    <location>
        <begin position="42"/>
        <end position="53"/>
    </location>
</feature>
<dbReference type="AlphaFoldDB" id="A0A4Y7R8I1"/>
<dbReference type="GO" id="GO:0009847">
    <property type="term" value="P:spore germination"/>
    <property type="evidence" value="ECO:0007669"/>
    <property type="project" value="InterPro"/>
</dbReference>
<evidence type="ECO:0000256" key="1">
    <source>
        <dbReference type="ARBA" id="ARBA00005278"/>
    </source>
</evidence>
<dbReference type="InterPro" id="IPR050768">
    <property type="entry name" value="UPF0353/GerABKA_families"/>
</dbReference>